<sequence length="111" mass="12604">MDIKIIKDKNNALLNRRELNLAVTFDGATPSRNDVKSKLAAMLTVPLGLVIVQNMDNEFGKQELKAYIKIYEDEARMKQVEEAYVLERNALPEPEVVEEEEEVAEEPAAEE</sequence>
<keyword evidence="6" id="KW-1185">Reference proteome</keyword>
<dbReference type="EMBL" id="FOUJ01000003">
    <property type="protein sequence ID" value="SFM62510.1"/>
    <property type="molecule type" value="Genomic_DNA"/>
</dbReference>
<evidence type="ECO:0000256" key="2">
    <source>
        <dbReference type="ARBA" id="ARBA00023274"/>
    </source>
</evidence>
<keyword evidence="1 3" id="KW-0689">Ribosomal protein</keyword>
<evidence type="ECO:0000313" key="6">
    <source>
        <dbReference type="Proteomes" id="UP000198535"/>
    </source>
</evidence>
<feature type="region of interest" description="Disordered" evidence="4">
    <location>
        <begin position="91"/>
        <end position="111"/>
    </location>
</feature>
<dbReference type="GO" id="GO:0003735">
    <property type="term" value="F:structural constituent of ribosome"/>
    <property type="evidence" value="ECO:0007669"/>
    <property type="project" value="InterPro"/>
</dbReference>
<accession>A0A1I4SDW1</accession>
<keyword evidence="2 3" id="KW-0687">Ribonucleoprotein</keyword>
<gene>
    <name evidence="3" type="primary">rps24e</name>
    <name evidence="5" type="ORF">SAMN04488696_1910</name>
</gene>
<evidence type="ECO:0000256" key="1">
    <source>
        <dbReference type="ARBA" id="ARBA00022980"/>
    </source>
</evidence>
<evidence type="ECO:0000313" key="5">
    <source>
        <dbReference type="EMBL" id="SFM62510.1"/>
    </source>
</evidence>
<name>A0A1I4SDW1_9EURY</name>
<dbReference type="HAMAP" id="MF_00545">
    <property type="entry name" value="Ribosomal_eS24"/>
    <property type="match status" value="1"/>
</dbReference>
<organism evidence="5 6">
    <name type="scientific">Methanolobus profundi</name>
    <dbReference type="NCBI Taxonomy" id="487685"/>
    <lineage>
        <taxon>Archaea</taxon>
        <taxon>Methanobacteriati</taxon>
        <taxon>Methanobacteriota</taxon>
        <taxon>Stenosarchaea group</taxon>
        <taxon>Methanomicrobia</taxon>
        <taxon>Methanosarcinales</taxon>
        <taxon>Methanosarcinaceae</taxon>
        <taxon>Methanolobus</taxon>
    </lineage>
</organism>
<dbReference type="AlphaFoldDB" id="A0A1I4SDW1"/>
<dbReference type="GO" id="GO:0005840">
    <property type="term" value="C:ribosome"/>
    <property type="evidence" value="ECO:0007669"/>
    <property type="project" value="UniProtKB-KW"/>
</dbReference>
<dbReference type="STRING" id="487685.SAMN04488696_1910"/>
<dbReference type="GO" id="GO:0006412">
    <property type="term" value="P:translation"/>
    <property type="evidence" value="ECO:0007669"/>
    <property type="project" value="UniProtKB-UniRule"/>
</dbReference>
<dbReference type="OrthoDB" id="27533at2157"/>
<dbReference type="InterPro" id="IPR012677">
    <property type="entry name" value="Nucleotide-bd_a/b_plait_sf"/>
</dbReference>
<protein>
    <recommendedName>
        <fullName evidence="3">Small ribosomal subunit protein eS24</fullName>
    </recommendedName>
</protein>
<dbReference type="RefSeq" id="WP_091936303.1">
    <property type="nucleotide sequence ID" value="NZ_FOUJ01000003.1"/>
</dbReference>
<comment type="similarity">
    <text evidence="3">Belongs to the eukaryotic ribosomal protein eS24 family.</text>
</comment>
<dbReference type="Pfam" id="PF01282">
    <property type="entry name" value="Ribosomal_S24e"/>
    <property type="match status" value="1"/>
</dbReference>
<evidence type="ECO:0000256" key="3">
    <source>
        <dbReference type="HAMAP-Rule" id="MF_00545"/>
    </source>
</evidence>
<reference evidence="6" key="1">
    <citation type="submission" date="2016-10" db="EMBL/GenBank/DDBJ databases">
        <authorList>
            <person name="Varghese N."/>
            <person name="Submissions S."/>
        </authorList>
    </citation>
    <scope>NUCLEOTIDE SEQUENCE [LARGE SCALE GENOMIC DNA]</scope>
    <source>
        <strain evidence="6">Mob M</strain>
    </source>
</reference>
<proteinExistence type="inferred from homology"/>
<dbReference type="InterPro" id="IPR001976">
    <property type="entry name" value="Ribosomal_eS24"/>
</dbReference>
<evidence type="ECO:0000256" key="4">
    <source>
        <dbReference type="SAM" id="MobiDB-lite"/>
    </source>
</evidence>
<dbReference type="Proteomes" id="UP000198535">
    <property type="component" value="Unassembled WGS sequence"/>
</dbReference>
<dbReference type="GO" id="GO:1990904">
    <property type="term" value="C:ribonucleoprotein complex"/>
    <property type="evidence" value="ECO:0007669"/>
    <property type="project" value="UniProtKB-KW"/>
</dbReference>
<dbReference type="InterPro" id="IPR012678">
    <property type="entry name" value="Ribosomal_uL23/eL15/eS24_sf"/>
</dbReference>
<dbReference type="Gene3D" id="3.30.70.330">
    <property type="match status" value="1"/>
</dbReference>
<dbReference type="SUPFAM" id="SSF54189">
    <property type="entry name" value="Ribosomal proteins S24e, L23 and L15e"/>
    <property type="match status" value="1"/>
</dbReference>
<feature type="compositionally biased region" description="Acidic residues" evidence="4">
    <location>
        <begin position="95"/>
        <end position="111"/>
    </location>
</feature>